<feature type="domain" description="DUF4455" evidence="3">
    <location>
        <begin position="62"/>
        <end position="522"/>
    </location>
</feature>
<evidence type="ECO:0000313" key="5">
    <source>
        <dbReference type="Proteomes" id="UP001460270"/>
    </source>
</evidence>
<feature type="compositionally biased region" description="Low complexity" evidence="2">
    <location>
        <begin position="967"/>
        <end position="976"/>
    </location>
</feature>
<evidence type="ECO:0000313" key="4">
    <source>
        <dbReference type="EMBL" id="KAK7901570.1"/>
    </source>
</evidence>
<feature type="region of interest" description="Disordered" evidence="2">
    <location>
        <begin position="956"/>
        <end position="976"/>
    </location>
</feature>
<protein>
    <recommendedName>
        <fullName evidence="3">DUF4455 domain-containing protein</fullName>
    </recommendedName>
</protein>
<evidence type="ECO:0000259" key="3">
    <source>
        <dbReference type="Pfam" id="PF14643"/>
    </source>
</evidence>
<dbReference type="PANTHER" id="PTHR21444:SF14">
    <property type="entry name" value="COILED-COIL DOMAIN-CONTAINING PROTEIN 180"/>
    <property type="match status" value="1"/>
</dbReference>
<keyword evidence="1" id="KW-0175">Coiled coil</keyword>
<accession>A0AAW0NNK8</accession>
<evidence type="ECO:0000256" key="2">
    <source>
        <dbReference type="SAM" id="MobiDB-lite"/>
    </source>
</evidence>
<dbReference type="InterPro" id="IPR028089">
    <property type="entry name" value="DUF4455"/>
</dbReference>
<name>A0AAW0NNK8_9GOBI</name>
<reference evidence="5" key="1">
    <citation type="submission" date="2024-04" db="EMBL/GenBank/DDBJ databases">
        <title>Salinicola lusitanus LLJ914,a marine bacterium isolated from the Okinawa Trough.</title>
        <authorList>
            <person name="Li J."/>
        </authorList>
    </citation>
    <scope>NUCLEOTIDE SEQUENCE [LARGE SCALE GENOMIC DNA]</scope>
</reference>
<feature type="coiled-coil region" evidence="1">
    <location>
        <begin position="422"/>
        <end position="461"/>
    </location>
</feature>
<sequence>METTDAENAPRKSLAFASWIYRCSCQNLWPHGKTKVRRATHSAAQPAVTSGSSSDVIKRMSEKKEAKHQETLLQLDTELTAISKMFESHVRTRSEELLISLRDIDMKLDNLSHKMEQAEDLKSHSLQDMHSLWAEVEEKVKLKATRIREFYFDLCQNETKRTSQLQDVLKNRGGQLEKISFLPLSDIQRLLHSKTTMVNQSLLANRRSICQLRLHLQVENLQRESVLHQRWEDCVEQWRNNRVHQIVQDFSELCSKDFDEELFTEDQEILKIQQRLKEASFRRCEMVSNLRSLVPPTCSFILVSDWFDQLKSIDHQIDDVHAELVRCLHNCFEQIWKDRLEEVHRCEKSLRDLQLTEAQVTNIVQSDFLPLIGQSQSKADKILVAFDVNCDSLSRHSLSTSSSVFGLMHQASLLWEEHCSNLKNIETKVQQDVKELRLLQKEQLQRKTFHLDEQLSALRQESTEEALNTSLNKALLELRELHDSCRQHLLDQNTVLDRLTALYVVELQNYCSRISAFFHLSSSYTPSLEEFGAALSDLDLSLKAAITKDESSESSTDTAQNQVDNKLLNLCNMNSYKDFSSSRGLSYSGPSFSCKTLELEVPLRNLQLEVFPVALLLQTLSRVRSLCVDHMEQHFHDGVLSGLSLLSHLKHEALTERDVKLQQLSAQHVHRRIFQPRLVSLTLSSLNTDLKKLLESVGKKNQTFSTTVSSFENSLRSVDSLQSHPVVCWSSGITERERKKLDKVIKKSSSVLGCPLDSVREDVLSALESSFSDRLIHPRCVKERFHRSFLSALLENLSSILKDYLDKHMMDTRTSQSSFRKNVQAQLEQLKQATTRLLCSFRLFSEGGNFTSYEIKLFQKRLKKEMKKIILEEESIHDQLETCHSSSLQQVREVYSLQEKLTLLKTEFIFVEKTKDILRSTQIKIKAVECQAHVFSTLSVLSQMLHQQAQSLHFSPVSEEEALQEESPLPAHLSSHSSALQPFGSGGLHDDPLLGLIKSLNRYRAPASSEHSPKKGKVKVLDLFREEKRSLHPGEEPDHSELTGGCKRLGPDRSLRRILCDSFSSKVSALLWETSDVLMLALR</sequence>
<dbReference type="PANTHER" id="PTHR21444">
    <property type="entry name" value="COILED-COIL DOMAIN-CONTAINING PROTEIN 180"/>
    <property type="match status" value="1"/>
</dbReference>
<gene>
    <name evidence="4" type="ORF">WMY93_018339</name>
</gene>
<dbReference type="Proteomes" id="UP001460270">
    <property type="component" value="Unassembled WGS sequence"/>
</dbReference>
<proteinExistence type="predicted"/>
<dbReference type="Pfam" id="PF14643">
    <property type="entry name" value="DUF4455"/>
    <property type="match status" value="1"/>
</dbReference>
<keyword evidence="5" id="KW-1185">Reference proteome</keyword>
<comment type="caution">
    <text evidence="4">The sequence shown here is derived from an EMBL/GenBank/DDBJ whole genome shotgun (WGS) entry which is preliminary data.</text>
</comment>
<dbReference type="EMBL" id="JBBPFD010000013">
    <property type="protein sequence ID" value="KAK7901570.1"/>
    <property type="molecule type" value="Genomic_DNA"/>
</dbReference>
<evidence type="ECO:0000256" key="1">
    <source>
        <dbReference type="SAM" id="Coils"/>
    </source>
</evidence>
<dbReference type="AlphaFoldDB" id="A0AAW0NNK8"/>
<organism evidence="4 5">
    <name type="scientific">Mugilogobius chulae</name>
    <name type="common">yellowstripe goby</name>
    <dbReference type="NCBI Taxonomy" id="88201"/>
    <lineage>
        <taxon>Eukaryota</taxon>
        <taxon>Metazoa</taxon>
        <taxon>Chordata</taxon>
        <taxon>Craniata</taxon>
        <taxon>Vertebrata</taxon>
        <taxon>Euteleostomi</taxon>
        <taxon>Actinopterygii</taxon>
        <taxon>Neopterygii</taxon>
        <taxon>Teleostei</taxon>
        <taxon>Neoteleostei</taxon>
        <taxon>Acanthomorphata</taxon>
        <taxon>Gobiaria</taxon>
        <taxon>Gobiiformes</taxon>
        <taxon>Gobioidei</taxon>
        <taxon>Gobiidae</taxon>
        <taxon>Gobionellinae</taxon>
        <taxon>Mugilogobius</taxon>
    </lineage>
</organism>